<keyword evidence="3" id="KW-0479">Metal-binding</keyword>
<protein>
    <submittedName>
        <fullName evidence="6">Uncharacterized protein</fullName>
    </submittedName>
</protein>
<accession>A0A3B1DSC0</accession>
<dbReference type="EMBL" id="UOGK01000190">
    <property type="protein sequence ID" value="VAX39044.1"/>
    <property type="molecule type" value="Genomic_DNA"/>
</dbReference>
<comment type="cofactor">
    <cofactor evidence="1">
        <name>Zn(2+)</name>
        <dbReference type="ChEBI" id="CHEBI:29105"/>
    </cofactor>
</comment>
<evidence type="ECO:0000256" key="1">
    <source>
        <dbReference type="ARBA" id="ARBA00001947"/>
    </source>
</evidence>
<evidence type="ECO:0000256" key="5">
    <source>
        <dbReference type="ARBA" id="ARBA00023002"/>
    </source>
</evidence>
<comment type="similarity">
    <text evidence="2">Belongs to the zinc-containing alcohol dehydrogenase family.</text>
</comment>
<dbReference type="PANTHER" id="PTHR43350:SF2">
    <property type="entry name" value="GROES-LIKE ZINC-BINDING ALCOHOL DEHYDROGENASE FAMILY PROTEIN"/>
    <property type="match status" value="1"/>
</dbReference>
<proteinExistence type="inferred from homology"/>
<evidence type="ECO:0000256" key="2">
    <source>
        <dbReference type="ARBA" id="ARBA00008072"/>
    </source>
</evidence>
<organism evidence="6">
    <name type="scientific">hydrothermal vent metagenome</name>
    <dbReference type="NCBI Taxonomy" id="652676"/>
    <lineage>
        <taxon>unclassified sequences</taxon>
        <taxon>metagenomes</taxon>
        <taxon>ecological metagenomes</taxon>
    </lineage>
</organism>
<name>A0A3B1DSC0_9ZZZZ</name>
<dbReference type="InterPro" id="IPR036291">
    <property type="entry name" value="NAD(P)-bd_dom_sf"/>
</dbReference>
<feature type="non-terminal residue" evidence="6">
    <location>
        <position position="1"/>
    </location>
</feature>
<dbReference type="SUPFAM" id="SSF50129">
    <property type="entry name" value="GroES-like"/>
    <property type="match status" value="1"/>
</dbReference>
<sequence>PCSGCDRCKSGMSLHCAHATTLGLEARDGCFAQRFAIPVTNLVPVPDTLEDDRAIFASALGRVLHAARMLRLEGKAFVSVLGDGPVALLAAQVMATRNASVRLLGTHEANLELCTKWGVKHRLWHEVGRRHDQNIVFDCAGTPESIDLALGLIRPRGMVVLMRTASTLAPSGAGVSPALDPAAIIHDEVQVLGSRGCAIADAVAELAAGRVDVVNLVARRLRFDDGPQAIMAAKEPGTLKILLDTA</sequence>
<evidence type="ECO:0000256" key="4">
    <source>
        <dbReference type="ARBA" id="ARBA00022833"/>
    </source>
</evidence>
<dbReference type="PANTHER" id="PTHR43350">
    <property type="entry name" value="NAD-DEPENDENT ALCOHOL DEHYDROGENASE"/>
    <property type="match status" value="1"/>
</dbReference>
<dbReference type="Gene3D" id="3.40.50.720">
    <property type="entry name" value="NAD(P)-binding Rossmann-like Domain"/>
    <property type="match status" value="1"/>
</dbReference>
<keyword evidence="4" id="KW-0862">Zinc</keyword>
<evidence type="ECO:0000256" key="3">
    <source>
        <dbReference type="ARBA" id="ARBA00022723"/>
    </source>
</evidence>
<dbReference type="InterPro" id="IPR011032">
    <property type="entry name" value="GroES-like_sf"/>
</dbReference>
<gene>
    <name evidence="6" type="ORF">MNBD_PLANCTO03-2452</name>
</gene>
<dbReference type="Gene3D" id="3.90.180.10">
    <property type="entry name" value="Medium-chain alcohol dehydrogenases, catalytic domain"/>
    <property type="match status" value="1"/>
</dbReference>
<dbReference type="GO" id="GO:0046872">
    <property type="term" value="F:metal ion binding"/>
    <property type="evidence" value="ECO:0007669"/>
    <property type="project" value="UniProtKB-KW"/>
</dbReference>
<keyword evidence="5" id="KW-0560">Oxidoreductase</keyword>
<evidence type="ECO:0000313" key="6">
    <source>
        <dbReference type="EMBL" id="VAX39044.1"/>
    </source>
</evidence>
<reference evidence="6" key="1">
    <citation type="submission" date="2018-06" db="EMBL/GenBank/DDBJ databases">
        <authorList>
            <person name="Zhirakovskaya E."/>
        </authorList>
    </citation>
    <scope>NUCLEOTIDE SEQUENCE</scope>
</reference>
<dbReference type="GO" id="GO:0016491">
    <property type="term" value="F:oxidoreductase activity"/>
    <property type="evidence" value="ECO:0007669"/>
    <property type="project" value="UniProtKB-KW"/>
</dbReference>
<dbReference type="AlphaFoldDB" id="A0A3B1DSC0"/>
<dbReference type="SUPFAM" id="SSF51735">
    <property type="entry name" value="NAD(P)-binding Rossmann-fold domains"/>
    <property type="match status" value="1"/>
</dbReference>